<protein>
    <submittedName>
        <fullName evidence="2">Uncharacterized protein</fullName>
    </submittedName>
</protein>
<sequence length="118" mass="13037">MSVESGIARLICPITLNNPRDNSIGGRKGPSTREGITRRQSVIPLVRTSPPHTHVLKRRKMRVSWPKRSSRKMHQQALTACGVNSPSGDLGLPPKPLTGGPYTGFSFLFFKSKDACRR</sequence>
<evidence type="ECO:0000256" key="1">
    <source>
        <dbReference type="SAM" id="MobiDB-lite"/>
    </source>
</evidence>
<name>A0A026WF80_OOCBI</name>
<feature type="region of interest" description="Disordered" evidence="1">
    <location>
        <begin position="55"/>
        <end position="95"/>
    </location>
</feature>
<reference evidence="2 3" key="1">
    <citation type="journal article" date="2014" name="Curr. Biol.">
        <title>The genome of the clonal raider ant Cerapachys biroi.</title>
        <authorList>
            <person name="Oxley P.R."/>
            <person name="Ji L."/>
            <person name="Fetter-Pruneda I."/>
            <person name="McKenzie S.K."/>
            <person name="Li C."/>
            <person name="Hu H."/>
            <person name="Zhang G."/>
            <person name="Kronauer D.J."/>
        </authorList>
    </citation>
    <scope>NUCLEOTIDE SEQUENCE [LARGE SCALE GENOMIC DNA]</scope>
</reference>
<evidence type="ECO:0000313" key="2">
    <source>
        <dbReference type="EMBL" id="EZA53664.1"/>
    </source>
</evidence>
<feature type="compositionally biased region" description="Polar residues" evidence="1">
    <location>
        <begin position="76"/>
        <end position="87"/>
    </location>
</feature>
<dbReference type="EMBL" id="KK107274">
    <property type="protein sequence ID" value="EZA53664.1"/>
    <property type="molecule type" value="Genomic_DNA"/>
</dbReference>
<feature type="region of interest" description="Disordered" evidence="1">
    <location>
        <begin position="18"/>
        <end position="39"/>
    </location>
</feature>
<proteinExistence type="predicted"/>
<gene>
    <name evidence="2" type="ORF">X777_06771</name>
</gene>
<dbReference type="AlphaFoldDB" id="A0A026WF80"/>
<evidence type="ECO:0000313" key="3">
    <source>
        <dbReference type="Proteomes" id="UP000053097"/>
    </source>
</evidence>
<dbReference type="Proteomes" id="UP000053097">
    <property type="component" value="Unassembled WGS sequence"/>
</dbReference>
<organism evidence="2 3">
    <name type="scientific">Ooceraea biroi</name>
    <name type="common">Clonal raider ant</name>
    <name type="synonym">Cerapachys biroi</name>
    <dbReference type="NCBI Taxonomy" id="2015173"/>
    <lineage>
        <taxon>Eukaryota</taxon>
        <taxon>Metazoa</taxon>
        <taxon>Ecdysozoa</taxon>
        <taxon>Arthropoda</taxon>
        <taxon>Hexapoda</taxon>
        <taxon>Insecta</taxon>
        <taxon>Pterygota</taxon>
        <taxon>Neoptera</taxon>
        <taxon>Endopterygota</taxon>
        <taxon>Hymenoptera</taxon>
        <taxon>Apocrita</taxon>
        <taxon>Aculeata</taxon>
        <taxon>Formicoidea</taxon>
        <taxon>Formicidae</taxon>
        <taxon>Dorylinae</taxon>
        <taxon>Ooceraea</taxon>
    </lineage>
</organism>
<keyword evidence="3" id="KW-1185">Reference proteome</keyword>
<accession>A0A026WF80</accession>